<evidence type="ECO:0000256" key="1">
    <source>
        <dbReference type="ARBA" id="ARBA00023239"/>
    </source>
</evidence>
<dbReference type="Gene3D" id="3.20.20.140">
    <property type="entry name" value="Metal-dependent hydrolases"/>
    <property type="match status" value="1"/>
</dbReference>
<organism evidence="3 4">
    <name type="scientific">Faecalicatena acetigenes</name>
    <dbReference type="NCBI Taxonomy" id="2981790"/>
    <lineage>
        <taxon>Bacteria</taxon>
        <taxon>Bacillati</taxon>
        <taxon>Bacillota</taxon>
        <taxon>Clostridia</taxon>
        <taxon>Lachnospirales</taxon>
        <taxon>Lachnospiraceae</taxon>
        <taxon>Faecalicatena</taxon>
    </lineage>
</organism>
<evidence type="ECO:0000313" key="3">
    <source>
        <dbReference type="EMBL" id="MCU6747402.1"/>
    </source>
</evidence>
<evidence type="ECO:0000259" key="2">
    <source>
        <dbReference type="Pfam" id="PF04909"/>
    </source>
</evidence>
<feature type="domain" description="Amidohydrolase-related" evidence="2">
    <location>
        <begin position="19"/>
        <end position="238"/>
    </location>
</feature>
<protein>
    <submittedName>
        <fullName evidence="3">Amidohydrolase family protein</fullName>
    </submittedName>
</protein>
<dbReference type="RefSeq" id="WP_059066758.1">
    <property type="nucleotide sequence ID" value="NZ_JAOQJX010000008.1"/>
</dbReference>
<dbReference type="PANTHER" id="PTHR21240">
    <property type="entry name" value="2-AMINO-3-CARBOXYLMUCONATE-6-SEMIALDEHYDE DECARBOXYLASE"/>
    <property type="match status" value="1"/>
</dbReference>
<dbReference type="Proteomes" id="UP001652394">
    <property type="component" value="Unassembled WGS sequence"/>
</dbReference>
<gene>
    <name evidence="3" type="ORF">OCV51_07000</name>
</gene>
<comment type="caution">
    <text evidence="3">The sequence shown here is derived from an EMBL/GenBank/DDBJ whole genome shotgun (WGS) entry which is preliminary data.</text>
</comment>
<name>A0ABT2TC09_9FIRM</name>
<keyword evidence="4" id="KW-1185">Reference proteome</keyword>
<keyword evidence="1" id="KW-0456">Lyase</keyword>
<dbReference type="InterPro" id="IPR032466">
    <property type="entry name" value="Metal_Hydrolase"/>
</dbReference>
<evidence type="ECO:0000313" key="4">
    <source>
        <dbReference type="Proteomes" id="UP001652394"/>
    </source>
</evidence>
<dbReference type="Pfam" id="PF04909">
    <property type="entry name" value="Amidohydro_2"/>
    <property type="match status" value="1"/>
</dbReference>
<dbReference type="EMBL" id="JAOQJX010000008">
    <property type="protein sequence ID" value="MCU6747402.1"/>
    <property type="molecule type" value="Genomic_DNA"/>
</dbReference>
<dbReference type="InterPro" id="IPR006680">
    <property type="entry name" value="Amidohydro-rel"/>
</dbReference>
<dbReference type="SUPFAM" id="SSF51556">
    <property type="entry name" value="Metallo-dependent hydrolases"/>
    <property type="match status" value="1"/>
</dbReference>
<dbReference type="InterPro" id="IPR032465">
    <property type="entry name" value="ACMSD"/>
</dbReference>
<accession>A0ABT2TC09</accession>
<proteinExistence type="predicted"/>
<dbReference type="PANTHER" id="PTHR21240:SF19">
    <property type="entry name" value="CATALYTIC_ HYDROLASE"/>
    <property type="match status" value="1"/>
</dbReference>
<sequence length="243" mass="27604">MIIDVSNIIGKHRFKSEITAESLLKEMDSAGIDKAVINSYAESEDNESVYQAITCYPERFIGLYTVNPWKDDSPAKLEEALRDKGFKGLYMNPLRHGYMLCEHEVFYPLLDICRKYHGVVWCYGAAEVFCSPVFFGQIAEDYEDVDFIMGRMGLQYDNASAVEVARKHKNIYLETSSSMDFNTYRAMKTAGIDQVLLGTGTPDAGYYELELLKVRKAAKKFDNGEEKVLWKNAARIFRMGGGE</sequence>
<reference evidence="3 4" key="1">
    <citation type="journal article" date="2021" name="ISME Commun">
        <title>Automated analysis of genomic sequences facilitates high-throughput and comprehensive description of bacteria.</title>
        <authorList>
            <person name="Hitch T.C.A."/>
        </authorList>
    </citation>
    <scope>NUCLEOTIDE SEQUENCE [LARGE SCALE GENOMIC DNA]</scope>
    <source>
        <strain evidence="3 4">H2_18</strain>
    </source>
</reference>